<dbReference type="EMBL" id="NCVQ01000001">
    <property type="protein sequence ID" value="PWZ52887.1"/>
    <property type="molecule type" value="Genomic_DNA"/>
</dbReference>
<name>A0A317Y2M5_MAIZE</name>
<sequence>MMSPAESQGSLVRQAHQLWCQGQATSGVRKEATVLRMEHLGGLAPAGRDVRRNETRWIDARTRPKRMEVERTAQGNFSLSKPYFYILYSRLILGIRGYKKLMGSFYGSDSIGKNETG</sequence>
<proteinExistence type="predicted"/>
<dbReference type="Proteomes" id="UP000251960">
    <property type="component" value="Chromosome 1"/>
</dbReference>
<protein>
    <submittedName>
        <fullName evidence="1">Uncharacterized protein</fullName>
    </submittedName>
</protein>
<dbReference type="AlphaFoldDB" id="A0A317Y2M5"/>
<organism evidence="1">
    <name type="scientific">Zea mays</name>
    <name type="common">Maize</name>
    <dbReference type="NCBI Taxonomy" id="4577"/>
    <lineage>
        <taxon>Eukaryota</taxon>
        <taxon>Viridiplantae</taxon>
        <taxon>Streptophyta</taxon>
        <taxon>Embryophyta</taxon>
        <taxon>Tracheophyta</taxon>
        <taxon>Spermatophyta</taxon>
        <taxon>Magnoliopsida</taxon>
        <taxon>Liliopsida</taxon>
        <taxon>Poales</taxon>
        <taxon>Poaceae</taxon>
        <taxon>PACMAD clade</taxon>
        <taxon>Panicoideae</taxon>
        <taxon>Andropogonodae</taxon>
        <taxon>Andropogoneae</taxon>
        <taxon>Tripsacinae</taxon>
        <taxon>Zea</taxon>
    </lineage>
</organism>
<gene>
    <name evidence="1" type="ORF">Zm00014a_016000</name>
</gene>
<accession>A0A317Y2M5</accession>
<evidence type="ECO:0000313" key="1">
    <source>
        <dbReference type="EMBL" id="PWZ52887.1"/>
    </source>
</evidence>
<reference evidence="1" key="1">
    <citation type="journal article" date="2018" name="Nat. Genet.">
        <title>Extensive intraspecific gene order and gene structural variations between Mo17 and other maize genomes.</title>
        <authorList>
            <person name="Sun S."/>
            <person name="Zhou Y."/>
            <person name="Chen J."/>
            <person name="Shi J."/>
            <person name="Zhao H."/>
            <person name="Zhao H."/>
            <person name="Song W."/>
            <person name="Zhang M."/>
            <person name="Cui Y."/>
            <person name="Dong X."/>
            <person name="Liu H."/>
            <person name="Ma X."/>
            <person name="Jiao Y."/>
            <person name="Wang B."/>
            <person name="Wei X."/>
            <person name="Stein J.C."/>
            <person name="Glaubitz J.C."/>
            <person name="Lu F."/>
            <person name="Yu G."/>
            <person name="Liang C."/>
            <person name="Fengler K."/>
            <person name="Li B."/>
            <person name="Rafalski A."/>
            <person name="Schnable P.S."/>
            <person name="Ware D.H."/>
            <person name="Buckler E.S."/>
            <person name="Lai J."/>
        </authorList>
    </citation>
    <scope>NUCLEOTIDE SEQUENCE [LARGE SCALE GENOMIC DNA]</scope>
    <source>
        <tissue evidence="1">Seedling</tissue>
    </source>
</reference>
<comment type="caution">
    <text evidence="1">The sequence shown here is derived from an EMBL/GenBank/DDBJ whole genome shotgun (WGS) entry which is preliminary data.</text>
</comment>